<protein>
    <submittedName>
        <fullName evidence="3">Uncharacterized protein LOC106009570</fullName>
    </submittedName>
</protein>
<evidence type="ECO:0000313" key="2">
    <source>
        <dbReference type="Proteomes" id="UP000694906"/>
    </source>
</evidence>
<sequence>MLARELQGHRAGTALPEESRGKEREREGAAAGGNAGSSWESERDCRVPLDLHRLSDRLGRRGRRCACRGVPGPGRTVCVKVYVCLRPLSQGSGLPQRPERVRGSSPETRRNWKRNRRISLAVVCTEFIRIKPTLRHPAEPALHWQVLAVAAILSPGGKVQENSRDLILMSLGHGPTIIPGIELGTLHSPGRCGTTEGLLQPLEAKRTISSFFLAWQLKFHQADTPSGPLTLKG</sequence>
<dbReference type="RefSeq" id="XP_021115313.1">
    <property type="nucleotide sequence ID" value="XM_021259654.1"/>
</dbReference>
<organism evidence="2 3">
    <name type="scientific">Heterocephalus glaber</name>
    <name type="common">Naked mole rat</name>
    <dbReference type="NCBI Taxonomy" id="10181"/>
    <lineage>
        <taxon>Eukaryota</taxon>
        <taxon>Metazoa</taxon>
        <taxon>Chordata</taxon>
        <taxon>Craniata</taxon>
        <taxon>Vertebrata</taxon>
        <taxon>Euteleostomi</taxon>
        <taxon>Mammalia</taxon>
        <taxon>Eutheria</taxon>
        <taxon>Euarchontoglires</taxon>
        <taxon>Glires</taxon>
        <taxon>Rodentia</taxon>
        <taxon>Hystricomorpha</taxon>
        <taxon>Bathyergidae</taxon>
        <taxon>Heterocephalus</taxon>
    </lineage>
</organism>
<feature type="region of interest" description="Disordered" evidence="1">
    <location>
        <begin position="1"/>
        <end position="41"/>
    </location>
</feature>
<dbReference type="AlphaFoldDB" id="A0AAX6T498"/>
<accession>A0AAX6T498</accession>
<feature type="compositionally biased region" description="Basic and acidic residues" evidence="1">
    <location>
        <begin position="17"/>
        <end position="28"/>
    </location>
</feature>
<gene>
    <name evidence="3" type="primary">LOC106009570</name>
</gene>
<proteinExistence type="predicted"/>
<dbReference type="Proteomes" id="UP000694906">
    <property type="component" value="Unplaced"/>
</dbReference>
<name>A0AAX6T498_HETGA</name>
<reference evidence="3" key="1">
    <citation type="submission" date="2025-08" db="UniProtKB">
        <authorList>
            <consortium name="RefSeq"/>
        </authorList>
    </citation>
    <scope>IDENTIFICATION</scope>
</reference>
<dbReference type="GeneID" id="106009570"/>
<keyword evidence="2" id="KW-1185">Reference proteome</keyword>
<evidence type="ECO:0000313" key="3">
    <source>
        <dbReference type="RefSeq" id="XP_021115313.1"/>
    </source>
</evidence>
<evidence type="ECO:0000256" key="1">
    <source>
        <dbReference type="SAM" id="MobiDB-lite"/>
    </source>
</evidence>